<feature type="binding site" evidence="10">
    <location>
        <begin position="689"/>
        <end position="691"/>
    </location>
    <ligand>
        <name>a peptide</name>
        <dbReference type="ChEBI" id="CHEBI:60466"/>
    </ligand>
</feature>
<reference evidence="14" key="1">
    <citation type="submission" date="2022-07" db="EMBL/GenBank/DDBJ databases">
        <title>Phylogenomic reconstructions and comparative analyses of Kickxellomycotina fungi.</title>
        <authorList>
            <person name="Reynolds N.K."/>
            <person name="Stajich J.E."/>
            <person name="Barry K."/>
            <person name="Grigoriev I.V."/>
            <person name="Crous P."/>
            <person name="Smith M.E."/>
        </authorList>
    </citation>
    <scope>NUCLEOTIDE SEQUENCE</scope>
    <source>
        <strain evidence="14">RSA 861</strain>
    </source>
</reference>
<dbReference type="Gene3D" id="3.30.2010.30">
    <property type="match status" value="1"/>
</dbReference>
<dbReference type="SMART" id="SM01263">
    <property type="entry name" value="Leuk-A4-hydro_C"/>
    <property type="match status" value="1"/>
</dbReference>
<evidence type="ECO:0000313" key="15">
    <source>
        <dbReference type="Proteomes" id="UP001150569"/>
    </source>
</evidence>
<feature type="compositionally biased region" description="Low complexity" evidence="12">
    <location>
        <begin position="39"/>
        <end position="50"/>
    </location>
</feature>
<dbReference type="AlphaFoldDB" id="A0A9W8DYH4"/>
<dbReference type="InterPro" id="IPR001930">
    <property type="entry name" value="Peptidase_M1"/>
</dbReference>
<feature type="binding site" evidence="10">
    <location>
        <begin position="248"/>
        <end position="250"/>
    </location>
    <ligand>
        <name>a peptide</name>
        <dbReference type="ChEBI" id="CHEBI:60466"/>
    </ligand>
</feature>
<evidence type="ECO:0000256" key="8">
    <source>
        <dbReference type="ARBA" id="ARBA00023049"/>
    </source>
</evidence>
<dbReference type="InterPro" id="IPR034015">
    <property type="entry name" value="M1_LTA4H"/>
</dbReference>
<gene>
    <name evidence="14" type="primary">LAP2_2</name>
    <name evidence="14" type="ORF">IWQ60_005870</name>
</gene>
<feature type="binding site" evidence="11">
    <location>
        <position position="408"/>
    </location>
    <ligand>
        <name>Zn(2+)</name>
        <dbReference type="ChEBI" id="CHEBI:29105"/>
        <note>catalytic</note>
    </ligand>
</feature>
<keyword evidence="4" id="KW-0645">Protease</keyword>
<evidence type="ECO:0000313" key="14">
    <source>
        <dbReference type="EMBL" id="KAJ1923457.1"/>
    </source>
</evidence>
<dbReference type="EC" id="3.3.2.6" evidence="14"/>
<sequence length="737" mass="82218">MGCTQSRIALPAYDWAAAVDDDKAGLILRSKEPETPADSASLSSSRQLSSFNTLPRTSSSAAALRSHPSSPYPQFRPPPPYSSLSHGFRTMRTDADKKPSPTPVDPTSFGNTDQAYTRHLALDLTVDFDRSVLAGSVTHRVRVANADASEVVFDTKYLVIQGVEVAPAPATDPAAMTATDFRTVDYHLAAPHPKFGRALHVSLGHDTRVVDSEYLVRIRYETTHESSALQFLTPEQTAGKQHPYLFTQCQAIHARTMVPCQDSPGVKLTYEASIHAPQPLTALMSALSTGHTAAAEGKTTTFTFRQDTAMPSYLIALVVGNLQGKEIGPRSTVWTEPEVVDAAAWEFVDTEKFIEIAERLLTPYQWGRYDLLVVPPSFPFGGMENPCLTFVTPTLLAGDRSLVDVVAHEISHSWTGNLVTTKDWTSFWLNEGWTVFVERKILGRMHGEPVRQFAAILGWKELETAVRFYGADHPFTALNVDLTDQDPDDAFSTVPYEKGFNLLFYLEKHLGGPEIFEPYMKAYIRHFAGQSISEAQWKDFLVYYFKEYHPAGEKEAERLLGEVDWDAWLNKPGMPPVTPQFDQTLMKDCQHLAERWQTAAGQKDQDDAYTGFKSSDLADFSTDQTAVFMELLLEADPLPTAAVEALGKTYEFPTVRNAEVRFRWQMVALRARYIPIFDAVVTFVLEQGRMKYIRPLYRSLYAAGDEGAKLARKTFSENRGIYHPIAAAQLAKDLELA</sequence>
<keyword evidence="15" id="KW-1185">Reference proteome</keyword>
<feature type="binding site" evidence="11">
    <location>
        <position position="431"/>
    </location>
    <ligand>
        <name>Zn(2+)</name>
        <dbReference type="ChEBI" id="CHEBI:29105"/>
        <note>catalytic</note>
    </ligand>
</feature>
<dbReference type="InterPro" id="IPR014782">
    <property type="entry name" value="Peptidase_M1_dom"/>
</dbReference>
<dbReference type="Gene3D" id="1.10.390.10">
    <property type="entry name" value="Neutral Protease Domain 2"/>
    <property type="match status" value="1"/>
</dbReference>
<dbReference type="PANTHER" id="PTHR45726">
    <property type="entry name" value="LEUKOTRIENE A-4 HYDROLASE"/>
    <property type="match status" value="1"/>
</dbReference>
<comment type="subcellular location">
    <subcellularLocation>
        <location evidence="1">Cytoplasm</location>
    </subcellularLocation>
</comment>
<evidence type="ECO:0000256" key="12">
    <source>
        <dbReference type="SAM" id="MobiDB-lite"/>
    </source>
</evidence>
<dbReference type="InterPro" id="IPR015211">
    <property type="entry name" value="Peptidase_M1_C"/>
</dbReference>
<evidence type="ECO:0000256" key="10">
    <source>
        <dbReference type="PIRSR" id="PIRSR634015-2"/>
    </source>
</evidence>
<feature type="compositionally biased region" description="Polar residues" evidence="12">
    <location>
        <begin position="51"/>
        <end position="61"/>
    </location>
</feature>
<evidence type="ECO:0000256" key="6">
    <source>
        <dbReference type="ARBA" id="ARBA00022801"/>
    </source>
</evidence>
<dbReference type="InterPro" id="IPR016024">
    <property type="entry name" value="ARM-type_fold"/>
</dbReference>
<dbReference type="GO" id="GO:0006508">
    <property type="term" value="P:proteolysis"/>
    <property type="evidence" value="ECO:0007669"/>
    <property type="project" value="UniProtKB-KW"/>
</dbReference>
<evidence type="ECO:0000256" key="4">
    <source>
        <dbReference type="ARBA" id="ARBA00022670"/>
    </source>
</evidence>
<dbReference type="Pfam" id="PF01433">
    <property type="entry name" value="Peptidase_M1"/>
    <property type="match status" value="1"/>
</dbReference>
<organism evidence="14 15">
    <name type="scientific">Tieghemiomyces parasiticus</name>
    <dbReference type="NCBI Taxonomy" id="78921"/>
    <lineage>
        <taxon>Eukaryota</taxon>
        <taxon>Fungi</taxon>
        <taxon>Fungi incertae sedis</taxon>
        <taxon>Zoopagomycota</taxon>
        <taxon>Kickxellomycotina</taxon>
        <taxon>Dimargaritomycetes</taxon>
        <taxon>Dimargaritales</taxon>
        <taxon>Dimargaritaceae</taxon>
        <taxon>Tieghemiomyces</taxon>
    </lineage>
</organism>
<dbReference type="PRINTS" id="PR00756">
    <property type="entry name" value="ALADIPTASE"/>
</dbReference>
<dbReference type="FunFam" id="1.10.390.10:FF:000003">
    <property type="entry name" value="Leukotriene A(4) hydrolase"/>
    <property type="match status" value="1"/>
</dbReference>
<dbReference type="InterPro" id="IPR049980">
    <property type="entry name" value="LTA4H_cat"/>
</dbReference>
<dbReference type="SUPFAM" id="SSF63737">
    <property type="entry name" value="Leukotriene A4 hydrolase N-terminal domain"/>
    <property type="match status" value="1"/>
</dbReference>
<accession>A0A9W8DYH4</accession>
<evidence type="ECO:0000256" key="9">
    <source>
        <dbReference type="PIRSR" id="PIRSR634015-1"/>
    </source>
</evidence>
<evidence type="ECO:0000256" key="1">
    <source>
        <dbReference type="ARBA" id="ARBA00004496"/>
    </source>
</evidence>
<dbReference type="Pfam" id="PF17900">
    <property type="entry name" value="Peptidase_M1_N"/>
    <property type="match status" value="1"/>
</dbReference>
<keyword evidence="3" id="KW-0963">Cytoplasm</keyword>
<dbReference type="GO" id="GO:0070006">
    <property type="term" value="F:metalloaminopeptidase activity"/>
    <property type="evidence" value="ECO:0007669"/>
    <property type="project" value="UniProtKB-ARBA"/>
</dbReference>
<comment type="cofactor">
    <cofactor evidence="11">
        <name>Zn(2+)</name>
        <dbReference type="ChEBI" id="CHEBI:29105"/>
    </cofactor>
    <text evidence="11">Binds 1 zinc ion per subunit.</text>
</comment>
<dbReference type="FunFam" id="3.30.2010.30:FF:000001">
    <property type="entry name" value="Leukotriene A(4) hydrolase"/>
    <property type="match status" value="1"/>
</dbReference>
<feature type="domain" description="Peptidase M1 leukotriene A4 hydrolase/aminopeptidase C-terminal" evidence="13">
    <location>
        <begin position="584"/>
        <end position="734"/>
    </location>
</feature>
<dbReference type="GO" id="GO:0004463">
    <property type="term" value="F:leukotriene-A4 hydrolase activity"/>
    <property type="evidence" value="ECO:0007669"/>
    <property type="project" value="UniProtKB-EC"/>
</dbReference>
<dbReference type="SUPFAM" id="SSF48371">
    <property type="entry name" value="ARM repeat"/>
    <property type="match status" value="1"/>
</dbReference>
<feature type="active site" description="Proton donor" evidence="9">
    <location>
        <position position="496"/>
    </location>
</feature>
<keyword evidence="14" id="KW-0031">Aminopeptidase</keyword>
<proteinExistence type="inferred from homology"/>
<dbReference type="CDD" id="cd09599">
    <property type="entry name" value="M1_LTA4H"/>
    <property type="match status" value="1"/>
</dbReference>
<feature type="binding site" evidence="11">
    <location>
        <position position="412"/>
    </location>
    <ligand>
        <name>Zn(2+)</name>
        <dbReference type="ChEBI" id="CHEBI:29105"/>
        <note>catalytic</note>
    </ligand>
</feature>
<feature type="active site" description="Proton acceptor" evidence="9">
    <location>
        <position position="409"/>
    </location>
</feature>
<dbReference type="InterPro" id="IPR042097">
    <property type="entry name" value="Aminopeptidase_N-like_N_sf"/>
</dbReference>
<dbReference type="GO" id="GO:0008270">
    <property type="term" value="F:zinc ion binding"/>
    <property type="evidence" value="ECO:0007669"/>
    <property type="project" value="InterPro"/>
</dbReference>
<keyword evidence="5 11" id="KW-0479">Metal-binding</keyword>
<keyword evidence="8" id="KW-0482">Metalloprotease</keyword>
<dbReference type="GO" id="GO:0005829">
    <property type="term" value="C:cytosol"/>
    <property type="evidence" value="ECO:0007669"/>
    <property type="project" value="TreeGrafter"/>
</dbReference>
<dbReference type="InterPro" id="IPR038502">
    <property type="entry name" value="M1_LTA-4_hydro/amino_C_sf"/>
</dbReference>
<dbReference type="FunFam" id="2.60.40.1730:FF:000004">
    <property type="entry name" value="Leukotriene A(4) hydrolase"/>
    <property type="match status" value="1"/>
</dbReference>
<keyword evidence="7 11" id="KW-0862">Zinc</keyword>
<dbReference type="OrthoDB" id="79562at2759"/>
<dbReference type="Proteomes" id="UP001150569">
    <property type="component" value="Unassembled WGS sequence"/>
</dbReference>
<comment type="caution">
    <text evidence="14">The sequence shown here is derived from an EMBL/GenBank/DDBJ whole genome shotgun (WGS) entry which is preliminary data.</text>
</comment>
<feature type="binding site" evidence="10">
    <location>
        <begin position="379"/>
        <end position="384"/>
    </location>
    <ligand>
        <name>a peptide</name>
        <dbReference type="ChEBI" id="CHEBI:60466"/>
    </ligand>
</feature>
<comment type="similarity">
    <text evidence="2">Belongs to the peptidase M1 family.</text>
</comment>
<evidence type="ECO:0000256" key="3">
    <source>
        <dbReference type="ARBA" id="ARBA00022490"/>
    </source>
</evidence>
<dbReference type="Gene3D" id="2.60.40.1730">
    <property type="entry name" value="tricorn interacting facor f3 domain"/>
    <property type="match status" value="1"/>
</dbReference>
<dbReference type="Gene3D" id="1.25.40.320">
    <property type="entry name" value="Peptidase M1, leukotriene A4 hydrolase/aminopeptidase C-terminal domain"/>
    <property type="match status" value="1"/>
</dbReference>
<evidence type="ECO:0000256" key="11">
    <source>
        <dbReference type="PIRSR" id="PIRSR634015-3"/>
    </source>
</evidence>
<evidence type="ECO:0000256" key="5">
    <source>
        <dbReference type="ARBA" id="ARBA00022723"/>
    </source>
</evidence>
<dbReference type="EMBL" id="JANBPT010000333">
    <property type="protein sequence ID" value="KAJ1923457.1"/>
    <property type="molecule type" value="Genomic_DNA"/>
</dbReference>
<dbReference type="GO" id="GO:0004301">
    <property type="term" value="F:epoxide hydrolase activity"/>
    <property type="evidence" value="ECO:0007669"/>
    <property type="project" value="TreeGrafter"/>
</dbReference>
<evidence type="ECO:0000259" key="13">
    <source>
        <dbReference type="SMART" id="SM01263"/>
    </source>
</evidence>
<feature type="compositionally biased region" description="Pro residues" evidence="12">
    <location>
        <begin position="70"/>
        <end position="81"/>
    </location>
</feature>
<dbReference type="InterPro" id="IPR027268">
    <property type="entry name" value="Peptidase_M4/M1_CTD_sf"/>
</dbReference>
<name>A0A9W8DYH4_9FUNG</name>
<dbReference type="SUPFAM" id="SSF55486">
    <property type="entry name" value="Metalloproteases ('zincins'), catalytic domain"/>
    <property type="match status" value="1"/>
</dbReference>
<protein>
    <submittedName>
        <fullName evidence="14">Leucyl aminopeptidase yscIV</fullName>
        <ecNumber evidence="14">3.3.2.6</ecNumber>
    </submittedName>
</protein>
<dbReference type="Pfam" id="PF09127">
    <property type="entry name" value="Leuk-A4-hydro_C"/>
    <property type="match status" value="1"/>
</dbReference>
<dbReference type="FunFam" id="1.25.40.320:FF:000001">
    <property type="entry name" value="Leukotriene A(4) hydrolase"/>
    <property type="match status" value="1"/>
</dbReference>
<keyword evidence="6 14" id="KW-0378">Hydrolase</keyword>
<feature type="region of interest" description="Disordered" evidence="12">
    <location>
        <begin position="27"/>
        <end position="112"/>
    </location>
</feature>
<dbReference type="InterPro" id="IPR045357">
    <property type="entry name" value="Aminopeptidase_N-like_N"/>
</dbReference>
<dbReference type="PANTHER" id="PTHR45726:SF3">
    <property type="entry name" value="LEUKOTRIENE A-4 HYDROLASE"/>
    <property type="match status" value="1"/>
</dbReference>
<evidence type="ECO:0000256" key="2">
    <source>
        <dbReference type="ARBA" id="ARBA00010136"/>
    </source>
</evidence>
<evidence type="ECO:0000256" key="7">
    <source>
        <dbReference type="ARBA" id="ARBA00022833"/>
    </source>
</evidence>